<evidence type="ECO:0000313" key="2">
    <source>
        <dbReference type="Proteomes" id="UP000712600"/>
    </source>
</evidence>
<dbReference type="Proteomes" id="UP000712600">
    <property type="component" value="Unassembled WGS sequence"/>
</dbReference>
<dbReference type="AlphaFoldDB" id="A0A8S9QKD4"/>
<proteinExistence type="predicted"/>
<name>A0A8S9QKD4_BRACR</name>
<gene>
    <name evidence="1" type="ORF">F2Q69_00016000</name>
</gene>
<comment type="caution">
    <text evidence="1">The sequence shown here is derived from an EMBL/GenBank/DDBJ whole genome shotgun (WGS) entry which is preliminary data.</text>
</comment>
<dbReference type="EMBL" id="QGKX02000996">
    <property type="protein sequence ID" value="KAF3553314.1"/>
    <property type="molecule type" value="Genomic_DNA"/>
</dbReference>
<sequence>MTSPQRREEETSNLDFHNHRRIDLFSIDTWETESLINPSNHGEEKGCRNGLIAPCGDTEVTPIIDGDNQLENHIGTDGDHLAKEIIGDVVECTIGDRDQEDVVLISHSFSLLRNIIAYTSTTSPQRREEETSNLDFHNHRRIDLFPIDTWETESLINPSNHGEEKGCRNGLIAPCGSVPLLRPPQLPRNRGTISISLGGNGNSGVPSTEDFSRQAHLSAEVSEVKSGQETNFWYDTLTPLGLLTSVFGEDGTHRRRTRAYAYVADVCNATGWTLPHLRPEEEVALHTSFFDSCSLTRKGLCCVVPTFRDWAELMLWASSSCSTAPSVLRMRVLQTLVYTIWQQRNNMLFNHTISLPLVAFKDINDQVVSSIYELRTSKKFRAFMQLWLI</sequence>
<evidence type="ECO:0000313" key="1">
    <source>
        <dbReference type="EMBL" id="KAF3553314.1"/>
    </source>
</evidence>
<accession>A0A8S9QKD4</accession>
<protein>
    <submittedName>
        <fullName evidence="1">Uncharacterized protein</fullName>
    </submittedName>
</protein>
<reference evidence="1" key="1">
    <citation type="submission" date="2019-12" db="EMBL/GenBank/DDBJ databases">
        <title>Genome sequencing and annotation of Brassica cretica.</title>
        <authorList>
            <person name="Studholme D.J."/>
            <person name="Sarris P."/>
        </authorList>
    </citation>
    <scope>NUCLEOTIDE SEQUENCE</scope>
    <source>
        <strain evidence="1">PFS-109/04</strain>
        <tissue evidence="1">Leaf</tissue>
    </source>
</reference>
<organism evidence="1 2">
    <name type="scientific">Brassica cretica</name>
    <name type="common">Mustard</name>
    <dbReference type="NCBI Taxonomy" id="69181"/>
    <lineage>
        <taxon>Eukaryota</taxon>
        <taxon>Viridiplantae</taxon>
        <taxon>Streptophyta</taxon>
        <taxon>Embryophyta</taxon>
        <taxon>Tracheophyta</taxon>
        <taxon>Spermatophyta</taxon>
        <taxon>Magnoliopsida</taxon>
        <taxon>eudicotyledons</taxon>
        <taxon>Gunneridae</taxon>
        <taxon>Pentapetalae</taxon>
        <taxon>rosids</taxon>
        <taxon>malvids</taxon>
        <taxon>Brassicales</taxon>
        <taxon>Brassicaceae</taxon>
        <taxon>Brassiceae</taxon>
        <taxon>Brassica</taxon>
    </lineage>
</organism>